<proteinExistence type="predicted"/>
<reference evidence="1 2" key="1">
    <citation type="journal article" date="2021" name="Hortic Res">
        <title>Chromosome-scale assembly of the Dendrobium chrysotoxum genome enhances the understanding of orchid evolution.</title>
        <authorList>
            <person name="Zhang Y."/>
            <person name="Zhang G.Q."/>
            <person name="Zhang D."/>
            <person name="Liu X.D."/>
            <person name="Xu X.Y."/>
            <person name="Sun W.H."/>
            <person name="Yu X."/>
            <person name="Zhu X."/>
            <person name="Wang Z.W."/>
            <person name="Zhao X."/>
            <person name="Zhong W.Y."/>
            <person name="Chen H."/>
            <person name="Yin W.L."/>
            <person name="Huang T."/>
            <person name="Niu S.C."/>
            <person name="Liu Z.J."/>
        </authorList>
    </citation>
    <scope>NUCLEOTIDE SEQUENCE [LARGE SCALE GENOMIC DNA]</scope>
    <source>
        <strain evidence="1">Lindl</strain>
    </source>
</reference>
<sequence length="128" mass="14849">MQTPVLEADPVLYGSPKFLKGHLIDTQKLTTPDFELIFCHISLLSLGDNYSVQLKQNERTITSTFRLRVAGESSHRTRKFHCVSTHHPVTYRNTLLHFEFLTTLLDLASHSTVKSKMRRKFSFFLRLI</sequence>
<evidence type="ECO:0000313" key="1">
    <source>
        <dbReference type="EMBL" id="KAH0452310.1"/>
    </source>
</evidence>
<accession>A0AAV7FRR6</accession>
<dbReference type="Proteomes" id="UP000775213">
    <property type="component" value="Unassembled WGS sequence"/>
</dbReference>
<gene>
    <name evidence="1" type="ORF">IEQ34_019609</name>
</gene>
<dbReference type="AlphaFoldDB" id="A0AAV7FRR6"/>
<organism evidence="1 2">
    <name type="scientific">Dendrobium chrysotoxum</name>
    <name type="common">Orchid</name>
    <dbReference type="NCBI Taxonomy" id="161865"/>
    <lineage>
        <taxon>Eukaryota</taxon>
        <taxon>Viridiplantae</taxon>
        <taxon>Streptophyta</taxon>
        <taxon>Embryophyta</taxon>
        <taxon>Tracheophyta</taxon>
        <taxon>Spermatophyta</taxon>
        <taxon>Magnoliopsida</taxon>
        <taxon>Liliopsida</taxon>
        <taxon>Asparagales</taxon>
        <taxon>Orchidaceae</taxon>
        <taxon>Epidendroideae</taxon>
        <taxon>Malaxideae</taxon>
        <taxon>Dendrobiinae</taxon>
        <taxon>Dendrobium</taxon>
    </lineage>
</organism>
<evidence type="ECO:0000313" key="2">
    <source>
        <dbReference type="Proteomes" id="UP000775213"/>
    </source>
</evidence>
<dbReference type="EMBL" id="JAGFBR010000017">
    <property type="protein sequence ID" value="KAH0452310.1"/>
    <property type="molecule type" value="Genomic_DNA"/>
</dbReference>
<protein>
    <submittedName>
        <fullName evidence="1">Uncharacterized protein</fullName>
    </submittedName>
</protein>
<name>A0AAV7FRR6_DENCH</name>
<keyword evidence="2" id="KW-1185">Reference proteome</keyword>
<comment type="caution">
    <text evidence="1">The sequence shown here is derived from an EMBL/GenBank/DDBJ whole genome shotgun (WGS) entry which is preliminary data.</text>
</comment>